<sequence>MPFFNEKKNRTSFSKFQSFQSSKNSHSRMGTALCLTLQ</sequence>
<protein>
    <submittedName>
        <fullName evidence="2">Uncharacterized protein</fullName>
    </submittedName>
</protein>
<reference evidence="2" key="1">
    <citation type="submission" date="2014-11" db="EMBL/GenBank/DDBJ databases">
        <authorList>
            <person name="Amaro Gonzalez C."/>
        </authorList>
    </citation>
    <scope>NUCLEOTIDE SEQUENCE</scope>
</reference>
<reference evidence="2" key="2">
    <citation type="journal article" date="2015" name="Fish Shellfish Immunol.">
        <title>Early steps in the European eel (Anguilla anguilla)-Vibrio vulnificus interaction in the gills: Role of the RtxA13 toxin.</title>
        <authorList>
            <person name="Callol A."/>
            <person name="Pajuelo D."/>
            <person name="Ebbesson L."/>
            <person name="Teles M."/>
            <person name="MacKenzie S."/>
            <person name="Amaro C."/>
        </authorList>
    </citation>
    <scope>NUCLEOTIDE SEQUENCE</scope>
</reference>
<organism evidence="2">
    <name type="scientific">Anguilla anguilla</name>
    <name type="common">European freshwater eel</name>
    <name type="synonym">Muraena anguilla</name>
    <dbReference type="NCBI Taxonomy" id="7936"/>
    <lineage>
        <taxon>Eukaryota</taxon>
        <taxon>Metazoa</taxon>
        <taxon>Chordata</taxon>
        <taxon>Craniata</taxon>
        <taxon>Vertebrata</taxon>
        <taxon>Euteleostomi</taxon>
        <taxon>Actinopterygii</taxon>
        <taxon>Neopterygii</taxon>
        <taxon>Teleostei</taxon>
        <taxon>Anguilliformes</taxon>
        <taxon>Anguillidae</taxon>
        <taxon>Anguilla</taxon>
    </lineage>
</organism>
<accession>A0A0E9Q820</accession>
<evidence type="ECO:0000256" key="1">
    <source>
        <dbReference type="SAM" id="MobiDB-lite"/>
    </source>
</evidence>
<evidence type="ECO:0000313" key="2">
    <source>
        <dbReference type="EMBL" id="JAH12687.1"/>
    </source>
</evidence>
<dbReference type="EMBL" id="GBXM01095890">
    <property type="protein sequence ID" value="JAH12687.1"/>
    <property type="molecule type" value="Transcribed_RNA"/>
</dbReference>
<dbReference type="AlphaFoldDB" id="A0A0E9Q820"/>
<name>A0A0E9Q820_ANGAN</name>
<feature type="region of interest" description="Disordered" evidence="1">
    <location>
        <begin position="1"/>
        <end position="30"/>
    </location>
</feature>
<feature type="compositionally biased region" description="Low complexity" evidence="1">
    <location>
        <begin position="12"/>
        <end position="24"/>
    </location>
</feature>
<proteinExistence type="predicted"/>